<dbReference type="InterPro" id="IPR047324">
    <property type="entry name" value="LbH_gamma_CA-like"/>
</dbReference>
<reference evidence="1" key="1">
    <citation type="journal article" date="2022" name="Cell">
        <title>Design, construction, and in vivo augmentation of a complex gut microbiome.</title>
        <authorList>
            <person name="Cheng A.G."/>
            <person name="Ho P.Y."/>
            <person name="Aranda-Diaz A."/>
            <person name="Jain S."/>
            <person name="Yu F.B."/>
            <person name="Meng X."/>
            <person name="Wang M."/>
            <person name="Iakiviak M."/>
            <person name="Nagashima K."/>
            <person name="Zhao A."/>
            <person name="Murugkar P."/>
            <person name="Patil A."/>
            <person name="Atabakhsh K."/>
            <person name="Weakley A."/>
            <person name="Yan J."/>
            <person name="Brumbaugh A.R."/>
            <person name="Higginbottom S."/>
            <person name="Dimas A."/>
            <person name="Shiver A.L."/>
            <person name="Deutschbauer A."/>
            <person name="Neff N."/>
            <person name="Sonnenburg J.L."/>
            <person name="Huang K.C."/>
            <person name="Fischbach M.A."/>
        </authorList>
    </citation>
    <scope>NUCLEOTIDE SEQUENCE</scope>
    <source>
        <strain evidence="1">AP11</strain>
    </source>
</reference>
<dbReference type="CDD" id="cd04645">
    <property type="entry name" value="LbH_gamma_CA_like"/>
    <property type="match status" value="1"/>
</dbReference>
<keyword evidence="2" id="KW-1185">Reference proteome</keyword>
<evidence type="ECO:0000313" key="1">
    <source>
        <dbReference type="EMBL" id="UWN57567.1"/>
    </source>
</evidence>
<sequence>MALVRPLRGFVPVIGENTFLADTAAIIGDVTVGRDCSIWFGAVLRGDVNKITVGDRVNIQDGVVVHTLYQRSVTEIGDDVSIGHNANIHGARIESRCLIGMGATVLDHAVVGTGSIVAANSLVLSRTVIEPGSVYAGVPAKRVKDVTPEQVRDIIERTARDYMMYASWYKE</sequence>
<dbReference type="InterPro" id="IPR001451">
    <property type="entry name" value="Hexapep"/>
</dbReference>
<dbReference type="Pfam" id="PF00132">
    <property type="entry name" value="Hexapep"/>
    <property type="match status" value="2"/>
</dbReference>
<dbReference type="PANTHER" id="PTHR13061:SF29">
    <property type="entry name" value="GAMMA CARBONIC ANHYDRASE-LIKE 1, MITOCHONDRIAL-RELATED"/>
    <property type="match status" value="1"/>
</dbReference>
<proteinExistence type="predicted"/>
<dbReference type="GeneID" id="82890462"/>
<gene>
    <name evidence="1" type="ORF">NQ491_01970</name>
</gene>
<dbReference type="Proteomes" id="UP001059295">
    <property type="component" value="Chromosome"/>
</dbReference>
<dbReference type="InterPro" id="IPR050484">
    <property type="entry name" value="Transf_Hexapept/Carb_Anhydrase"/>
</dbReference>
<dbReference type="InterPro" id="IPR011004">
    <property type="entry name" value="Trimer_LpxA-like_sf"/>
</dbReference>
<evidence type="ECO:0000313" key="2">
    <source>
        <dbReference type="Proteomes" id="UP001059295"/>
    </source>
</evidence>
<name>A0ABY5V028_9BACT</name>
<organism evidence="1 2">
    <name type="scientific">Alistipes ihumii AP11</name>
    <dbReference type="NCBI Taxonomy" id="1211813"/>
    <lineage>
        <taxon>Bacteria</taxon>
        <taxon>Pseudomonadati</taxon>
        <taxon>Bacteroidota</taxon>
        <taxon>Bacteroidia</taxon>
        <taxon>Bacteroidales</taxon>
        <taxon>Rikenellaceae</taxon>
        <taxon>Alistipes</taxon>
    </lineage>
</organism>
<dbReference type="Gene3D" id="2.160.10.10">
    <property type="entry name" value="Hexapeptide repeat proteins"/>
    <property type="match status" value="1"/>
</dbReference>
<dbReference type="PANTHER" id="PTHR13061">
    <property type="entry name" value="DYNACTIN SUBUNIT P25"/>
    <property type="match status" value="1"/>
</dbReference>
<protein>
    <submittedName>
        <fullName evidence="1">Gamma carbonic anhydrase family protein</fullName>
    </submittedName>
</protein>
<accession>A0ABY5V028</accession>
<dbReference type="EMBL" id="CP102294">
    <property type="protein sequence ID" value="UWN57567.1"/>
    <property type="molecule type" value="Genomic_DNA"/>
</dbReference>
<dbReference type="RefSeq" id="WP_019245026.1">
    <property type="nucleotide sequence ID" value="NZ_CAPH01000006.1"/>
</dbReference>
<dbReference type="SUPFAM" id="SSF51161">
    <property type="entry name" value="Trimeric LpxA-like enzymes"/>
    <property type="match status" value="1"/>
</dbReference>